<name>A0A532V219_UNCL8</name>
<sequence>MRTVQIKGQISPEIWNRLGTKIIPKLRSGEQLQIELDFSVKVKQEAAGNFESELQQIINDLGLKDKVSVL</sequence>
<comment type="caution">
    <text evidence="1">The sequence shown here is derived from an EMBL/GenBank/DDBJ whole genome shotgun (WGS) entry which is preliminary data.</text>
</comment>
<evidence type="ECO:0000313" key="1">
    <source>
        <dbReference type="EMBL" id="TKJ41208.1"/>
    </source>
</evidence>
<dbReference type="EMBL" id="NJBN01000003">
    <property type="protein sequence ID" value="TKJ41208.1"/>
    <property type="molecule type" value="Genomic_DNA"/>
</dbReference>
<accession>A0A532V219</accession>
<dbReference type="AlphaFoldDB" id="A0A532V219"/>
<proteinExistence type="predicted"/>
<gene>
    <name evidence="1" type="ORF">CEE37_05960</name>
</gene>
<dbReference type="Proteomes" id="UP000319619">
    <property type="component" value="Unassembled WGS sequence"/>
</dbReference>
<organism evidence="1 2">
    <name type="scientific">candidate division LCP-89 bacterium B3_LCP</name>
    <dbReference type="NCBI Taxonomy" id="2012998"/>
    <lineage>
        <taxon>Bacteria</taxon>
        <taxon>Pseudomonadati</taxon>
        <taxon>Bacteria division LCP-89</taxon>
    </lineage>
</organism>
<reference evidence="1 2" key="1">
    <citation type="submission" date="2017-06" db="EMBL/GenBank/DDBJ databases">
        <title>Novel microbial phyla capable of carbon fixation and sulfur reduction in deep-sea sediments.</title>
        <authorList>
            <person name="Huang J."/>
            <person name="Baker B."/>
            <person name="Wang Y."/>
        </authorList>
    </citation>
    <scope>NUCLEOTIDE SEQUENCE [LARGE SCALE GENOMIC DNA]</scope>
    <source>
        <strain evidence="1">B3_LCP</strain>
    </source>
</reference>
<protein>
    <submittedName>
        <fullName evidence="1">Uncharacterized protein</fullName>
    </submittedName>
</protein>
<evidence type="ECO:0000313" key="2">
    <source>
        <dbReference type="Proteomes" id="UP000319619"/>
    </source>
</evidence>